<dbReference type="OrthoDB" id="980120at2"/>
<protein>
    <recommendedName>
        <fullName evidence="4">DUF4488 domain-containing protein</fullName>
    </recommendedName>
</protein>
<name>A0A150X3T1_9BACT</name>
<accession>A0A150X3T1</accession>
<dbReference type="STRING" id="333140.AWW68_11775"/>
<evidence type="ECO:0000313" key="3">
    <source>
        <dbReference type="Proteomes" id="UP000075606"/>
    </source>
</evidence>
<feature type="chain" id="PRO_5007574151" description="DUF4488 domain-containing protein" evidence="1">
    <location>
        <begin position="19"/>
        <end position="156"/>
    </location>
</feature>
<dbReference type="AlphaFoldDB" id="A0A150X3T1"/>
<evidence type="ECO:0000313" key="2">
    <source>
        <dbReference type="EMBL" id="KYG73378.1"/>
    </source>
</evidence>
<sequence length="156" mass="18076">MKSFIALLCLFLCFNLAAQEENIDDVAKMIKESQLKDETNDWVYFGTYKYALKGIDNSASAHLRIDDNTTVRMYLLAKTDCYMFFDVRDQQENYIFGTNDPISLETDLLGYKAATSIYTYQESSLMNINFGIRWGCPTMLDTDLRLLVFYVNKNVK</sequence>
<reference evidence="2 3" key="1">
    <citation type="submission" date="2016-01" db="EMBL/GenBank/DDBJ databases">
        <title>Genome sequencing of Roseivirga spongicola UST030701-084.</title>
        <authorList>
            <person name="Selvaratnam C."/>
            <person name="Thevarajoo S."/>
            <person name="Goh K.M."/>
            <person name="Ee R."/>
            <person name="Chan K.-G."/>
            <person name="Chong C.S."/>
        </authorList>
    </citation>
    <scope>NUCLEOTIDE SEQUENCE [LARGE SCALE GENOMIC DNA]</scope>
    <source>
        <strain evidence="2 3">UST030701-084</strain>
    </source>
</reference>
<keyword evidence="1" id="KW-0732">Signal</keyword>
<feature type="signal peptide" evidence="1">
    <location>
        <begin position="1"/>
        <end position="18"/>
    </location>
</feature>
<dbReference type="Proteomes" id="UP000075606">
    <property type="component" value="Unassembled WGS sequence"/>
</dbReference>
<gene>
    <name evidence="2" type="ORF">AWW68_11775</name>
</gene>
<organism evidence="2 3">
    <name type="scientific">Roseivirga spongicola</name>
    <dbReference type="NCBI Taxonomy" id="333140"/>
    <lineage>
        <taxon>Bacteria</taxon>
        <taxon>Pseudomonadati</taxon>
        <taxon>Bacteroidota</taxon>
        <taxon>Cytophagia</taxon>
        <taxon>Cytophagales</taxon>
        <taxon>Roseivirgaceae</taxon>
        <taxon>Roseivirga</taxon>
    </lineage>
</organism>
<dbReference type="RefSeq" id="WP_068221630.1">
    <property type="nucleotide sequence ID" value="NZ_CP139724.1"/>
</dbReference>
<evidence type="ECO:0008006" key="4">
    <source>
        <dbReference type="Google" id="ProtNLM"/>
    </source>
</evidence>
<keyword evidence="3" id="KW-1185">Reference proteome</keyword>
<dbReference type="EMBL" id="LRPC01000028">
    <property type="protein sequence ID" value="KYG73378.1"/>
    <property type="molecule type" value="Genomic_DNA"/>
</dbReference>
<comment type="caution">
    <text evidence="2">The sequence shown here is derived from an EMBL/GenBank/DDBJ whole genome shotgun (WGS) entry which is preliminary data.</text>
</comment>
<proteinExistence type="predicted"/>
<evidence type="ECO:0000256" key="1">
    <source>
        <dbReference type="SAM" id="SignalP"/>
    </source>
</evidence>